<reference evidence="6" key="1">
    <citation type="submission" date="2017-08" db="EMBL/GenBank/DDBJ databases">
        <authorList>
            <person name="Polle J.E."/>
            <person name="Barry K."/>
            <person name="Cushman J."/>
            <person name="Schmutz J."/>
            <person name="Tran D."/>
            <person name="Hathwaick L.T."/>
            <person name="Yim W.C."/>
            <person name="Jenkins J."/>
            <person name="Mckie-Krisberg Z.M."/>
            <person name="Prochnik S."/>
            <person name="Lindquist E."/>
            <person name="Dockter R.B."/>
            <person name="Adam C."/>
            <person name="Molina H."/>
            <person name="Bunkerborg J."/>
            <person name="Jin E."/>
            <person name="Buchheim M."/>
            <person name="Magnuson J."/>
        </authorList>
    </citation>
    <scope>NUCLEOTIDE SEQUENCE</scope>
    <source>
        <strain evidence="6">CCAP 19/18</strain>
    </source>
</reference>
<dbReference type="InterPro" id="IPR003959">
    <property type="entry name" value="ATPase_AAA_core"/>
</dbReference>
<dbReference type="PANTHER" id="PTHR11516">
    <property type="entry name" value="PYRUVATE DEHYDROGENASE E1 COMPONENT, ALPHA SUBUNIT BACTERIAL AND ORGANELLAR"/>
    <property type="match status" value="1"/>
</dbReference>
<keyword evidence="2" id="KW-0560">Oxidoreductase</keyword>
<comment type="caution">
    <text evidence="6">The sequence shown here is derived from an EMBL/GenBank/DDBJ whole genome shotgun (WGS) entry which is preliminary data.</text>
</comment>
<evidence type="ECO:0000256" key="4">
    <source>
        <dbReference type="SAM" id="MobiDB-lite"/>
    </source>
</evidence>
<feature type="region of interest" description="Disordered" evidence="4">
    <location>
        <begin position="1"/>
        <end position="20"/>
    </location>
</feature>
<proteinExistence type="predicted"/>
<evidence type="ECO:0000313" key="7">
    <source>
        <dbReference type="Proteomes" id="UP000815325"/>
    </source>
</evidence>
<dbReference type="Gene3D" id="1.10.8.60">
    <property type="match status" value="1"/>
</dbReference>
<evidence type="ECO:0000259" key="5">
    <source>
        <dbReference type="SMART" id="SM00382"/>
    </source>
</evidence>
<dbReference type="Proteomes" id="UP000815325">
    <property type="component" value="Unassembled WGS sequence"/>
</dbReference>
<dbReference type="SUPFAM" id="SSF52540">
    <property type="entry name" value="P-loop containing nucleoside triphosphate hydrolases"/>
    <property type="match status" value="1"/>
</dbReference>
<feature type="domain" description="AAA+ ATPase" evidence="5">
    <location>
        <begin position="146"/>
        <end position="292"/>
    </location>
</feature>
<dbReference type="InterPro" id="IPR041569">
    <property type="entry name" value="AAA_lid_3"/>
</dbReference>
<dbReference type="InterPro" id="IPR003593">
    <property type="entry name" value="AAA+_ATPase"/>
</dbReference>
<dbReference type="InterPro" id="IPR001017">
    <property type="entry name" value="DH_E1"/>
</dbReference>
<dbReference type="Pfam" id="PF00004">
    <property type="entry name" value="AAA"/>
    <property type="match status" value="1"/>
</dbReference>
<feature type="region of interest" description="Disordered" evidence="4">
    <location>
        <begin position="448"/>
        <end position="478"/>
    </location>
</feature>
<dbReference type="PANTHER" id="PTHR11516:SF60">
    <property type="entry name" value="PYRUVATE DEHYDROGENASE E1 COMPONENT SUBUNIT ALPHA"/>
    <property type="match status" value="1"/>
</dbReference>
<feature type="region of interest" description="Disordered" evidence="4">
    <location>
        <begin position="52"/>
        <end position="76"/>
    </location>
</feature>
<keyword evidence="7" id="KW-1185">Reference proteome</keyword>
<feature type="compositionally biased region" description="Polar residues" evidence="4">
    <location>
        <begin position="1"/>
        <end position="12"/>
    </location>
</feature>
<evidence type="ECO:0000256" key="2">
    <source>
        <dbReference type="ARBA" id="ARBA00023002"/>
    </source>
</evidence>
<organism evidence="6 7">
    <name type="scientific">Dunaliella salina</name>
    <name type="common">Green alga</name>
    <name type="synonym">Protococcus salinus</name>
    <dbReference type="NCBI Taxonomy" id="3046"/>
    <lineage>
        <taxon>Eukaryota</taxon>
        <taxon>Viridiplantae</taxon>
        <taxon>Chlorophyta</taxon>
        <taxon>core chlorophytes</taxon>
        <taxon>Chlorophyceae</taxon>
        <taxon>CS clade</taxon>
        <taxon>Chlamydomonadales</taxon>
        <taxon>Dunaliellaceae</taxon>
        <taxon>Dunaliella</taxon>
    </lineage>
</organism>
<dbReference type="InterPro" id="IPR050642">
    <property type="entry name" value="PDH_E1_Alpha_Subunit"/>
</dbReference>
<dbReference type="EMBL" id="MU069826">
    <property type="protein sequence ID" value="KAF5833160.1"/>
    <property type="molecule type" value="Genomic_DNA"/>
</dbReference>
<accession>A0ABQ7GEY4</accession>
<gene>
    <name evidence="6" type="ORF">DUNSADRAFT_10610</name>
</gene>
<evidence type="ECO:0000256" key="1">
    <source>
        <dbReference type="ARBA" id="ARBA00001964"/>
    </source>
</evidence>
<protein>
    <submittedName>
        <fullName evidence="6">Thiamine diphosphate-binding protein</fullName>
    </submittedName>
</protein>
<dbReference type="CDD" id="cd02000">
    <property type="entry name" value="TPP_E1_PDC_ADC_BCADC"/>
    <property type="match status" value="1"/>
</dbReference>
<dbReference type="Pfam" id="PF00676">
    <property type="entry name" value="E1_dh"/>
    <property type="match status" value="2"/>
</dbReference>
<comment type="cofactor">
    <cofactor evidence="1">
        <name>thiamine diphosphate</name>
        <dbReference type="ChEBI" id="CHEBI:58937"/>
    </cofactor>
</comment>
<keyword evidence="3" id="KW-0786">Thiamine pyrophosphate</keyword>
<feature type="region of interest" description="Disordered" evidence="4">
    <location>
        <begin position="370"/>
        <end position="412"/>
    </location>
</feature>
<dbReference type="InterPro" id="IPR027417">
    <property type="entry name" value="P-loop_NTPase"/>
</dbReference>
<dbReference type="Pfam" id="PF17862">
    <property type="entry name" value="AAA_lid_3"/>
    <property type="match status" value="1"/>
</dbReference>
<name>A0ABQ7GEY4_DUNSA</name>
<dbReference type="SUPFAM" id="SSF52518">
    <property type="entry name" value="Thiamin diphosphate-binding fold (THDP-binding)"/>
    <property type="match status" value="1"/>
</dbReference>
<dbReference type="Gene3D" id="3.40.50.300">
    <property type="entry name" value="P-loop containing nucleotide triphosphate hydrolases"/>
    <property type="match status" value="1"/>
</dbReference>
<dbReference type="InterPro" id="IPR029061">
    <property type="entry name" value="THDP-binding"/>
</dbReference>
<sequence length="742" mass="79673">MDCTQQHLQNPLRSERVMSSDSDAFLSRTFPCLHNHHHQPQQQISAGYHQCHQGPLVQPLPGQRQDAWQPHAHSQTAIAQDSMGVVGIATGIAVGSAGEGGSAGVGMVGAPAPDPAVEQVIQQCKQEVHGSLDNIAGLGFQGLRQPPRNFLFYGPPGTGKTMLVEKVAAEGGFSLLCLQPSTLLSKWSGESEKTLSAAFAAARQLQPCILFIDEVDSLAPQRGSTSSEDAASRRLLSELLLQLNRSATKPAHGSGATVLGGIYVLAATNRIQDCDVALLRRFHRRIHVPLPEAEDRAAFFRLMLGSSGLEHGIDLVNEQPGSDIALMVERSAGYSCSDLALVCKEAAMAPVREFLDAVCPPRHNHTAEPCAGLPQPLPAPQRPPDTLQHAPSNCRDVGEGLGNGPNTSANAEAGVGSNAPFCSALPDAHHCQKRALNLKGVRALSFSPHQHAPQTAADDRPKGCSLPTSGSGHPSPLQQGARRAELFAKKTGVCRGQGGSMHMFSDKHNFLGGFAFIGEGIPIGLGAAFQSKYRREVYGDDKADSVTCSFFGDGTCNIGQFYESLNMAGLYKLPHIFVVENNRWAIGMSHMRATSTTLGDQEPYIYKKGPLFDMPGVHVDGMDVLKERCAHVEGIRGHSLADPDEQRSKDEKAHYAARDPIPQLRKYLLEKGLATEAEIKAIDKRVEDEVEASVEFAESSPKPEKGQLLENVYPDPRGFGIGENGEYRYLQPGFGSGNAVVS</sequence>
<dbReference type="Gene3D" id="3.40.50.970">
    <property type="match status" value="1"/>
</dbReference>
<feature type="compositionally biased region" description="Polar residues" evidence="4">
    <location>
        <begin position="466"/>
        <end position="478"/>
    </location>
</feature>
<evidence type="ECO:0000256" key="3">
    <source>
        <dbReference type="ARBA" id="ARBA00023052"/>
    </source>
</evidence>
<evidence type="ECO:0000313" key="6">
    <source>
        <dbReference type="EMBL" id="KAF5833160.1"/>
    </source>
</evidence>
<dbReference type="SMART" id="SM00382">
    <property type="entry name" value="AAA"/>
    <property type="match status" value="1"/>
</dbReference>